<dbReference type="EMBL" id="HBEM01021904">
    <property type="protein sequence ID" value="CAD8455999.1"/>
    <property type="molecule type" value="Transcribed_RNA"/>
</dbReference>
<protein>
    <submittedName>
        <fullName evidence="2">Uncharacterized protein</fullName>
    </submittedName>
</protein>
<dbReference type="AlphaFoldDB" id="A0A7S0DIL1"/>
<feature type="compositionally biased region" description="Basic residues" evidence="1">
    <location>
        <begin position="215"/>
        <end position="224"/>
    </location>
</feature>
<feature type="compositionally biased region" description="Pro residues" evidence="1">
    <location>
        <begin position="410"/>
        <end position="419"/>
    </location>
</feature>
<sequence length="419" mass="48166">MSVTEHVVTISVAPVKKGGFVITLNLPGQKVYFSRSKQQVKWFDTWWRKTYVALSKTIKSPVGIASALDSNNAVAQKMRAYFQHILTVDCVRPLLLKFLNLKPEQEQIVLNAYRRESGGPSVDESLAHRRVNMSMDVKIEIDGFEDRVRLPGNHIRILTAKDTPKDEAKRGNTDDAHRRALQHKSKFIKKHKTVLPKLLAACAIEKRTQKSPRTVPKKFPRRSPRSVPEKRSQKSPRNIPGGISRESSQSVPERRPPEDSQNVLRSPLRSPLRVPERRPPERSRNILKPPSRKSPPRAPERRSPRSSRNVPKSPSRKLPRNILERQVKVSSRNIPQKPPTRKPYKVPERRSQESYRNIPRKPKKVPVLEKRSKQTSGNIPKRPTRKSPVPERLLKKRSAWNIPEERSQNFPPPPPRRPA</sequence>
<evidence type="ECO:0000313" key="2">
    <source>
        <dbReference type="EMBL" id="CAD8455999.1"/>
    </source>
</evidence>
<accession>A0A7S0DIL1</accession>
<organism evidence="2">
    <name type="scientific">Amorphochlora amoebiformis</name>
    <dbReference type="NCBI Taxonomy" id="1561963"/>
    <lineage>
        <taxon>Eukaryota</taxon>
        <taxon>Sar</taxon>
        <taxon>Rhizaria</taxon>
        <taxon>Cercozoa</taxon>
        <taxon>Chlorarachniophyceae</taxon>
        <taxon>Amorphochlora</taxon>
    </lineage>
</organism>
<feature type="compositionally biased region" description="Low complexity" evidence="1">
    <location>
        <begin position="263"/>
        <end position="273"/>
    </location>
</feature>
<feature type="compositionally biased region" description="Basic and acidic residues" evidence="1">
    <location>
        <begin position="274"/>
        <end position="284"/>
    </location>
</feature>
<evidence type="ECO:0000256" key="1">
    <source>
        <dbReference type="SAM" id="MobiDB-lite"/>
    </source>
</evidence>
<gene>
    <name evidence="2" type="ORF">LAMO00422_LOCUS14944</name>
</gene>
<reference evidence="2" key="1">
    <citation type="submission" date="2021-01" db="EMBL/GenBank/DDBJ databases">
        <authorList>
            <person name="Corre E."/>
            <person name="Pelletier E."/>
            <person name="Niang G."/>
            <person name="Scheremetjew M."/>
            <person name="Finn R."/>
            <person name="Kale V."/>
            <person name="Holt S."/>
            <person name="Cochrane G."/>
            <person name="Meng A."/>
            <person name="Brown T."/>
            <person name="Cohen L."/>
        </authorList>
    </citation>
    <scope>NUCLEOTIDE SEQUENCE</scope>
    <source>
        <strain evidence="2">CCMP2058</strain>
    </source>
</reference>
<feature type="region of interest" description="Disordered" evidence="1">
    <location>
        <begin position="159"/>
        <end position="179"/>
    </location>
</feature>
<feature type="region of interest" description="Disordered" evidence="1">
    <location>
        <begin position="205"/>
        <end position="419"/>
    </location>
</feature>
<feature type="compositionally biased region" description="Basic and acidic residues" evidence="1">
    <location>
        <begin position="162"/>
        <end position="178"/>
    </location>
</feature>
<proteinExistence type="predicted"/>
<name>A0A7S0DIL1_9EUKA</name>